<protein>
    <submittedName>
        <fullName evidence="2">Uncharacterized protein</fullName>
    </submittedName>
</protein>
<dbReference type="Proteomes" id="UP000054516">
    <property type="component" value="Unassembled WGS sequence"/>
</dbReference>
<evidence type="ECO:0000256" key="1">
    <source>
        <dbReference type="SAM" id="MobiDB-lite"/>
    </source>
</evidence>
<proteinExistence type="predicted"/>
<name>A0A1S8A718_ROSNE</name>
<evidence type="ECO:0000313" key="2">
    <source>
        <dbReference type="EMBL" id="GAW25843.1"/>
    </source>
</evidence>
<evidence type="ECO:0000313" key="3">
    <source>
        <dbReference type="Proteomes" id="UP000054516"/>
    </source>
</evidence>
<keyword evidence="3" id="KW-1185">Reference proteome</keyword>
<dbReference type="OrthoDB" id="4808018at2759"/>
<reference evidence="2" key="1">
    <citation type="submission" date="2016-03" db="EMBL/GenBank/DDBJ databases">
        <title>Draft genome sequence of Rosellinia necatrix.</title>
        <authorList>
            <person name="Kanematsu S."/>
        </authorList>
    </citation>
    <scope>NUCLEOTIDE SEQUENCE [LARGE SCALE GENOMIC DNA]</scope>
    <source>
        <strain evidence="2">W97</strain>
    </source>
</reference>
<sequence length="184" mass="22149">MECTALFLLYVITRPFCIIRQIWEDYQRGRNMRKRIAQERGPGKEDCRLEEAEDETEKLRDRRDIPVLTTERSSPSKDSHEDQEARSGQRCPVNEHWVHQGGEWPRRIERVDHRHLPGNAHGIWGLEEKDVFETYRETQNRPHPPIRVTVPQARWTFPRHEEREDDIDIISEEECDELVEWTWL</sequence>
<dbReference type="AlphaFoldDB" id="A0A1S8A718"/>
<feature type="region of interest" description="Disordered" evidence="1">
    <location>
        <begin position="38"/>
        <end position="94"/>
    </location>
</feature>
<accession>A0A1S8A718</accession>
<organism evidence="2">
    <name type="scientific">Rosellinia necatrix</name>
    <name type="common">White root-rot fungus</name>
    <dbReference type="NCBI Taxonomy" id="77044"/>
    <lineage>
        <taxon>Eukaryota</taxon>
        <taxon>Fungi</taxon>
        <taxon>Dikarya</taxon>
        <taxon>Ascomycota</taxon>
        <taxon>Pezizomycotina</taxon>
        <taxon>Sordariomycetes</taxon>
        <taxon>Xylariomycetidae</taxon>
        <taxon>Xylariales</taxon>
        <taxon>Xylariaceae</taxon>
        <taxon>Rosellinia</taxon>
    </lineage>
</organism>
<feature type="compositionally biased region" description="Basic and acidic residues" evidence="1">
    <location>
        <begin position="38"/>
        <end position="50"/>
    </location>
</feature>
<dbReference type="EMBL" id="DF977459">
    <property type="protein sequence ID" value="GAW25843.1"/>
    <property type="molecule type" value="Genomic_DNA"/>
</dbReference>
<feature type="compositionally biased region" description="Basic and acidic residues" evidence="1">
    <location>
        <begin position="74"/>
        <end position="87"/>
    </location>
</feature>
<gene>
    <name evidence="2" type="ORF">SAMD00023353_1400800</name>
</gene>